<gene>
    <name evidence="2" type="ORF">AK830_g4443</name>
</gene>
<protein>
    <submittedName>
        <fullName evidence="2">Uncharacterized protein</fullName>
    </submittedName>
</protein>
<reference evidence="2 3" key="1">
    <citation type="submission" date="2015-09" db="EMBL/GenBank/DDBJ databases">
        <title>Draft genome of a European isolate of the apple canker pathogen Neonectria ditissima.</title>
        <authorList>
            <person name="Gomez-Cortecero A."/>
            <person name="Harrison R.J."/>
            <person name="Armitage A.D."/>
        </authorList>
    </citation>
    <scope>NUCLEOTIDE SEQUENCE [LARGE SCALE GENOMIC DNA]</scope>
    <source>
        <strain evidence="2 3">R09/05</strain>
    </source>
</reference>
<evidence type="ECO:0000313" key="3">
    <source>
        <dbReference type="Proteomes" id="UP000050424"/>
    </source>
</evidence>
<accession>A0A0P7BG37</accession>
<dbReference type="Proteomes" id="UP000050424">
    <property type="component" value="Unassembled WGS sequence"/>
</dbReference>
<dbReference type="OrthoDB" id="5112785at2759"/>
<comment type="caution">
    <text evidence="2">The sequence shown here is derived from an EMBL/GenBank/DDBJ whole genome shotgun (WGS) entry which is preliminary data.</text>
</comment>
<evidence type="ECO:0000313" key="2">
    <source>
        <dbReference type="EMBL" id="KPM42111.1"/>
    </source>
</evidence>
<name>A0A0P7BG37_9HYPO</name>
<evidence type="ECO:0000256" key="1">
    <source>
        <dbReference type="SAM" id="MobiDB-lite"/>
    </source>
</evidence>
<proteinExistence type="predicted"/>
<dbReference type="Pfam" id="PF12511">
    <property type="entry name" value="DUF3716"/>
    <property type="match status" value="1"/>
</dbReference>
<keyword evidence="3" id="KW-1185">Reference proteome</keyword>
<dbReference type="EMBL" id="LKCW01000054">
    <property type="protein sequence ID" value="KPM42111.1"/>
    <property type="molecule type" value="Genomic_DNA"/>
</dbReference>
<feature type="compositionally biased region" description="Basic and acidic residues" evidence="1">
    <location>
        <begin position="56"/>
        <end position="73"/>
    </location>
</feature>
<dbReference type="AlphaFoldDB" id="A0A0P7BG37"/>
<dbReference type="InterPro" id="IPR022190">
    <property type="entry name" value="DUF3716"/>
</dbReference>
<organism evidence="2 3">
    <name type="scientific">Neonectria ditissima</name>
    <dbReference type="NCBI Taxonomy" id="78410"/>
    <lineage>
        <taxon>Eukaryota</taxon>
        <taxon>Fungi</taxon>
        <taxon>Dikarya</taxon>
        <taxon>Ascomycota</taxon>
        <taxon>Pezizomycotina</taxon>
        <taxon>Sordariomycetes</taxon>
        <taxon>Hypocreomycetidae</taxon>
        <taxon>Hypocreales</taxon>
        <taxon>Nectriaceae</taxon>
        <taxon>Neonectria</taxon>
    </lineage>
</organism>
<feature type="region of interest" description="Disordered" evidence="1">
    <location>
        <begin position="41"/>
        <end position="76"/>
    </location>
</feature>
<sequence>MPGGDRPARHLLIYTNRTASRSCAHLEKLCAAWATNSTAYEEPPDPWNFQEEPEDNDRPDSKRKTSGRAEDSRQISPAKQGLGIAPFFPPFSTTLIFLIYITAVDTSTLEDRPTLYNTFVSLLHPLRRREGSSPRPTLDKSPSEICYAFDVPQTSRIRIMTSGPQVLIEGPELRDYFTTQVQQDVSLLPAQRLTCWHNSYELTRKLGRKPVIVHARLTYSRGQLALTPCTRCERSYTDSNSALPFPDCVLLPTFWCFKCASCIATNDTVCCTFRVPNMEELDRNQTIWQLLPRPNRGIEHDLTMPHQEPSFMFPPEAPDVILPDGVPNIAASSSPRLGEMHRLNESLCTKRNIILITGAGISTNVGKLRPLQAVQPPRIRRLGLRFSEVG</sequence>